<dbReference type="InterPro" id="IPR000182">
    <property type="entry name" value="GNAT_dom"/>
</dbReference>
<feature type="domain" description="N-acetyltransferase" evidence="2">
    <location>
        <begin position="1"/>
        <end position="163"/>
    </location>
</feature>
<dbReference type="InterPro" id="IPR050769">
    <property type="entry name" value="NAT_camello-type"/>
</dbReference>
<protein>
    <submittedName>
        <fullName evidence="3">GNAT family N-acetyltransferase</fullName>
    </submittedName>
</protein>
<name>A0ABZ0PPA6_9PROT</name>
<dbReference type="EMBL" id="CP137852">
    <property type="protein sequence ID" value="WPB87143.1"/>
    <property type="molecule type" value="Genomic_DNA"/>
</dbReference>
<dbReference type="CDD" id="cd04301">
    <property type="entry name" value="NAT_SF"/>
    <property type="match status" value="1"/>
</dbReference>
<sequence length="163" mass="17753">MRVRRLAPRDADAFRALRLEALRLAPFAFGAALAEEEHRPLSWFGQTLGHAAVFAAEHGPGQLGGMLGYRRDSLLKRRHIGHLWGMYVRPKARGQGIGAALLEAAIAHARAEVSVLQLMVGEGNPAARRLYERAGFTLYGTEAASLRVEGVEAVTLLMAMRLG</sequence>
<proteinExistence type="predicted"/>
<accession>A0ABZ0PPA6</accession>
<evidence type="ECO:0000313" key="4">
    <source>
        <dbReference type="Proteomes" id="UP001305521"/>
    </source>
</evidence>
<gene>
    <name evidence="3" type="ORF">R9Z33_09745</name>
</gene>
<evidence type="ECO:0000256" key="1">
    <source>
        <dbReference type="ARBA" id="ARBA00022679"/>
    </source>
</evidence>
<organism evidence="3 4">
    <name type="scientific">Sediminicoccus rosea</name>
    <dbReference type="NCBI Taxonomy" id="1225128"/>
    <lineage>
        <taxon>Bacteria</taxon>
        <taxon>Pseudomonadati</taxon>
        <taxon>Pseudomonadota</taxon>
        <taxon>Alphaproteobacteria</taxon>
        <taxon>Acetobacterales</taxon>
        <taxon>Roseomonadaceae</taxon>
        <taxon>Sediminicoccus</taxon>
    </lineage>
</organism>
<dbReference type="InterPro" id="IPR016181">
    <property type="entry name" value="Acyl_CoA_acyltransferase"/>
</dbReference>
<reference evidence="3 4" key="1">
    <citation type="submission" date="2023-11" db="EMBL/GenBank/DDBJ databases">
        <title>Arctic aerobic anoxygenic photoheterotroph Sediminicoccus rosea KRV36 adapts its photosynthesis to long days of polar summer.</title>
        <authorList>
            <person name="Tomasch J."/>
            <person name="Kopejtka K."/>
            <person name="Bily T."/>
            <person name="Gardiner A.T."/>
            <person name="Gardian Z."/>
            <person name="Shivaramu S."/>
            <person name="Koblizek M."/>
            <person name="Engelhardt F."/>
            <person name="Kaftan D."/>
        </authorList>
    </citation>
    <scope>NUCLEOTIDE SEQUENCE [LARGE SCALE GENOMIC DNA]</scope>
    <source>
        <strain evidence="3 4">R-30</strain>
    </source>
</reference>
<dbReference type="RefSeq" id="WP_318651100.1">
    <property type="nucleotide sequence ID" value="NZ_CP137852.1"/>
</dbReference>
<dbReference type="SUPFAM" id="SSF55729">
    <property type="entry name" value="Acyl-CoA N-acyltransferases (Nat)"/>
    <property type="match status" value="1"/>
</dbReference>
<keyword evidence="4" id="KW-1185">Reference proteome</keyword>
<dbReference type="PROSITE" id="PS51186">
    <property type="entry name" value="GNAT"/>
    <property type="match status" value="1"/>
</dbReference>
<dbReference type="PANTHER" id="PTHR13947:SF37">
    <property type="entry name" value="LD18367P"/>
    <property type="match status" value="1"/>
</dbReference>
<keyword evidence="1" id="KW-0808">Transferase</keyword>
<dbReference type="Gene3D" id="3.40.630.30">
    <property type="match status" value="1"/>
</dbReference>
<evidence type="ECO:0000259" key="2">
    <source>
        <dbReference type="PROSITE" id="PS51186"/>
    </source>
</evidence>
<dbReference type="Pfam" id="PF00583">
    <property type="entry name" value="Acetyltransf_1"/>
    <property type="match status" value="1"/>
</dbReference>
<evidence type="ECO:0000313" key="3">
    <source>
        <dbReference type="EMBL" id="WPB87143.1"/>
    </source>
</evidence>
<dbReference type="PANTHER" id="PTHR13947">
    <property type="entry name" value="GNAT FAMILY N-ACETYLTRANSFERASE"/>
    <property type="match status" value="1"/>
</dbReference>
<dbReference type="Proteomes" id="UP001305521">
    <property type="component" value="Chromosome"/>
</dbReference>